<dbReference type="InterPro" id="IPR000994">
    <property type="entry name" value="Pept_M24"/>
</dbReference>
<dbReference type="GO" id="GO:0030145">
    <property type="term" value="F:manganese ion binding"/>
    <property type="evidence" value="ECO:0007669"/>
    <property type="project" value="InterPro"/>
</dbReference>
<sequence>MSAVQIPLSRFVERRKALMAQLPANSIVLIPAAKELTRSADTEFLFRQDSYFYYLTGFNEPDGLLVLKPDGEQPVTLFCRAKDKLAEIWQGRRLGAEAAVDTLQLDAAFELSELDEQLQELVNGCSQLWYPDGLYPDWDDYIQNLINTLRHGPKRGWLAPSLRRDVRGLLDEMRLTKDDDELTIMRRAGEISANAHCRAMEKSYSGIYEYQLEAEIHHEFARNGARFPAYNSIVGGGANACILHYTENQDAIEDGDLVLIDAGCELAGYAADITRTFPVNGRFNDEQKALYQIVLDAQYAALATIKPGSNFYQANQAAVAVVTEGLLKLGILQGELEQLLEQGAHKPFLMHGIGHWLGLDVHDVGDYQRTDGKQLRAFVEGMVLTIEPGIYIDDSHDIDPKWHNIGIRIEDNVVITDNGYELLTGGVPKELADIEQLMAPNS</sequence>
<dbReference type="GO" id="GO:0006508">
    <property type="term" value="P:proteolysis"/>
    <property type="evidence" value="ECO:0007669"/>
    <property type="project" value="UniProtKB-KW"/>
</dbReference>
<keyword evidence="16" id="KW-1185">Reference proteome</keyword>
<accession>A0A8J2U3T1</accession>
<dbReference type="SUPFAM" id="SSF55920">
    <property type="entry name" value="Creatinase/aminopeptidase"/>
    <property type="match status" value="1"/>
</dbReference>
<organism evidence="15 16">
    <name type="scientific">Neiella marina</name>
    <dbReference type="NCBI Taxonomy" id="508461"/>
    <lineage>
        <taxon>Bacteria</taxon>
        <taxon>Pseudomonadati</taxon>
        <taxon>Pseudomonadota</taxon>
        <taxon>Gammaproteobacteria</taxon>
        <taxon>Alteromonadales</taxon>
        <taxon>Echinimonadaceae</taxon>
        <taxon>Neiella</taxon>
    </lineage>
</organism>
<reference evidence="16" key="1">
    <citation type="journal article" date="2019" name="Int. J. Syst. Evol. Microbiol.">
        <title>The Global Catalogue of Microorganisms (GCM) 10K type strain sequencing project: providing services to taxonomists for standard genome sequencing and annotation.</title>
        <authorList>
            <consortium name="The Broad Institute Genomics Platform"/>
            <consortium name="The Broad Institute Genome Sequencing Center for Infectious Disease"/>
            <person name="Wu L."/>
            <person name="Ma J."/>
        </authorList>
    </citation>
    <scope>NUCLEOTIDE SEQUENCE [LARGE SCALE GENOMIC DNA]</scope>
    <source>
        <strain evidence="16">CGMCC 1.10130</strain>
    </source>
</reference>
<dbReference type="PROSITE" id="PS00491">
    <property type="entry name" value="PROLINE_PEPTIDASE"/>
    <property type="match status" value="1"/>
</dbReference>
<keyword evidence="5" id="KW-0645">Protease</keyword>
<evidence type="ECO:0000256" key="9">
    <source>
        <dbReference type="ARBA" id="ARBA00023211"/>
    </source>
</evidence>
<keyword evidence="6 13" id="KW-0479">Metal-binding</keyword>
<dbReference type="Gene3D" id="3.40.350.10">
    <property type="entry name" value="Creatinase/prolidase N-terminal domain"/>
    <property type="match status" value="1"/>
</dbReference>
<dbReference type="Gene3D" id="3.90.230.10">
    <property type="entry name" value="Creatinase/methionine aminopeptidase superfamily"/>
    <property type="match status" value="1"/>
</dbReference>
<protein>
    <recommendedName>
        <fullName evidence="10">Xaa-Pro aminopeptidase</fullName>
        <ecNumber evidence="4">3.4.11.9</ecNumber>
    </recommendedName>
    <alternativeName>
        <fullName evidence="11">Aminopeptidase P II</fullName>
    </alternativeName>
    <alternativeName>
        <fullName evidence="12">X-Pro aminopeptidase</fullName>
    </alternativeName>
</protein>
<evidence type="ECO:0000256" key="8">
    <source>
        <dbReference type="ARBA" id="ARBA00023049"/>
    </source>
</evidence>
<evidence type="ECO:0000256" key="11">
    <source>
        <dbReference type="ARBA" id="ARBA00075356"/>
    </source>
</evidence>
<keyword evidence="15" id="KW-0031">Aminopeptidase</keyword>
<evidence type="ECO:0000256" key="4">
    <source>
        <dbReference type="ARBA" id="ARBA00012574"/>
    </source>
</evidence>
<evidence type="ECO:0000256" key="5">
    <source>
        <dbReference type="ARBA" id="ARBA00022670"/>
    </source>
</evidence>
<proteinExistence type="inferred from homology"/>
<keyword evidence="9" id="KW-0464">Manganese</keyword>
<evidence type="ECO:0000256" key="1">
    <source>
        <dbReference type="ARBA" id="ARBA00001424"/>
    </source>
</evidence>
<dbReference type="InterPro" id="IPR007865">
    <property type="entry name" value="Aminopep_P_N"/>
</dbReference>
<gene>
    <name evidence="15" type="ORF">GCM10011369_12100</name>
</gene>
<dbReference type="SMART" id="SM01011">
    <property type="entry name" value="AMP_N"/>
    <property type="match status" value="1"/>
</dbReference>
<evidence type="ECO:0000256" key="2">
    <source>
        <dbReference type="ARBA" id="ARBA00001936"/>
    </source>
</evidence>
<dbReference type="RefSeq" id="WP_087505044.1">
    <property type="nucleotide sequence ID" value="NZ_BMDX01000004.1"/>
</dbReference>
<dbReference type="NCBIfam" id="NF008131">
    <property type="entry name" value="PRK10879.1"/>
    <property type="match status" value="1"/>
</dbReference>
<dbReference type="PANTHER" id="PTHR43226:SF4">
    <property type="entry name" value="XAA-PRO AMINOPEPTIDASE 3"/>
    <property type="match status" value="1"/>
</dbReference>
<evidence type="ECO:0000256" key="12">
    <source>
        <dbReference type="ARBA" id="ARBA00081411"/>
    </source>
</evidence>
<dbReference type="Proteomes" id="UP000619743">
    <property type="component" value="Unassembled WGS sequence"/>
</dbReference>
<dbReference type="InterPro" id="IPR052433">
    <property type="entry name" value="X-Pro_dipept-like"/>
</dbReference>
<dbReference type="EC" id="3.4.11.9" evidence="4"/>
<dbReference type="InterPro" id="IPR029149">
    <property type="entry name" value="Creatin/AminoP/Spt16_N"/>
</dbReference>
<comment type="caution">
    <text evidence="15">The sequence shown here is derived from an EMBL/GenBank/DDBJ whole genome shotgun (WGS) entry which is preliminary data.</text>
</comment>
<evidence type="ECO:0000313" key="16">
    <source>
        <dbReference type="Proteomes" id="UP000619743"/>
    </source>
</evidence>
<feature type="domain" description="Aminopeptidase P N-terminal" evidence="14">
    <location>
        <begin position="6"/>
        <end position="139"/>
    </location>
</feature>
<name>A0A8J2U3T1_9GAMM</name>
<dbReference type="InterPro" id="IPR001131">
    <property type="entry name" value="Peptidase_M24B_aminopep-P_CS"/>
</dbReference>
<dbReference type="CDD" id="cd01087">
    <property type="entry name" value="Prolidase"/>
    <property type="match status" value="1"/>
</dbReference>
<evidence type="ECO:0000256" key="3">
    <source>
        <dbReference type="ARBA" id="ARBA00008766"/>
    </source>
</evidence>
<keyword evidence="8" id="KW-0482">Metalloprotease</keyword>
<dbReference type="InterPro" id="IPR036005">
    <property type="entry name" value="Creatinase/aminopeptidase-like"/>
</dbReference>
<evidence type="ECO:0000256" key="10">
    <source>
        <dbReference type="ARBA" id="ARBA00069363"/>
    </source>
</evidence>
<comment type="catalytic activity">
    <reaction evidence="1">
        <text>Release of any N-terminal amino acid, including proline, that is linked to proline, even from a dipeptide or tripeptide.</text>
        <dbReference type="EC" id="3.4.11.9"/>
    </reaction>
</comment>
<dbReference type="FunFam" id="3.90.230.10:FF:000002">
    <property type="entry name" value="Xaa-Pro aminopeptidase 3"/>
    <property type="match status" value="1"/>
</dbReference>
<keyword evidence="7" id="KW-0378">Hydrolase</keyword>
<dbReference type="AlphaFoldDB" id="A0A8J2U3T1"/>
<evidence type="ECO:0000256" key="13">
    <source>
        <dbReference type="RuleBase" id="RU000590"/>
    </source>
</evidence>
<dbReference type="SUPFAM" id="SSF53092">
    <property type="entry name" value="Creatinase/prolidase N-terminal domain"/>
    <property type="match status" value="1"/>
</dbReference>
<dbReference type="Pfam" id="PF05195">
    <property type="entry name" value="AMP_N"/>
    <property type="match status" value="1"/>
</dbReference>
<dbReference type="OrthoDB" id="9806388at2"/>
<dbReference type="GO" id="GO:0070006">
    <property type="term" value="F:metalloaminopeptidase activity"/>
    <property type="evidence" value="ECO:0007669"/>
    <property type="project" value="InterPro"/>
</dbReference>
<comment type="cofactor">
    <cofactor evidence="2">
        <name>Mn(2+)</name>
        <dbReference type="ChEBI" id="CHEBI:29035"/>
    </cofactor>
</comment>
<dbReference type="Pfam" id="PF00557">
    <property type="entry name" value="Peptidase_M24"/>
    <property type="match status" value="1"/>
</dbReference>
<evidence type="ECO:0000256" key="6">
    <source>
        <dbReference type="ARBA" id="ARBA00022723"/>
    </source>
</evidence>
<dbReference type="GO" id="GO:0005829">
    <property type="term" value="C:cytosol"/>
    <property type="evidence" value="ECO:0007669"/>
    <property type="project" value="TreeGrafter"/>
</dbReference>
<evidence type="ECO:0000313" key="15">
    <source>
        <dbReference type="EMBL" id="GGA71892.1"/>
    </source>
</evidence>
<dbReference type="EMBL" id="BMDX01000004">
    <property type="protein sequence ID" value="GGA71892.1"/>
    <property type="molecule type" value="Genomic_DNA"/>
</dbReference>
<dbReference type="PANTHER" id="PTHR43226">
    <property type="entry name" value="XAA-PRO AMINOPEPTIDASE 3"/>
    <property type="match status" value="1"/>
</dbReference>
<comment type="similarity">
    <text evidence="3 13">Belongs to the peptidase M24B family.</text>
</comment>
<evidence type="ECO:0000259" key="14">
    <source>
        <dbReference type="SMART" id="SM01011"/>
    </source>
</evidence>
<evidence type="ECO:0000256" key="7">
    <source>
        <dbReference type="ARBA" id="ARBA00022801"/>
    </source>
</evidence>